<dbReference type="EMBL" id="ML734654">
    <property type="protein sequence ID" value="KAB8242829.1"/>
    <property type="molecule type" value="Genomic_DNA"/>
</dbReference>
<accession>A0A5N6GNW4</accession>
<gene>
    <name evidence="1" type="ORF">BDV35DRAFT_396366</name>
</gene>
<evidence type="ECO:0000313" key="1">
    <source>
        <dbReference type="EMBL" id="KAB8242829.1"/>
    </source>
</evidence>
<sequence length="157" mass="18114">MTDACDLDADNKAIDWTCKGYQRLPREEVVDGLDPDKTPWGPVVPCWIIFCFQLPKATPLTPYIEGSILLMDVERFYRKSNGFSDPLFHNMNPSSREKGVYLDYVSETVFSRHIVSNGRWVLQYSDPIQGSTAWEEALNGNYEDRVTVRECFLYTML</sequence>
<proteinExistence type="predicted"/>
<organism evidence="1">
    <name type="scientific">Aspergillus flavus</name>
    <dbReference type="NCBI Taxonomy" id="5059"/>
    <lineage>
        <taxon>Eukaryota</taxon>
        <taxon>Fungi</taxon>
        <taxon>Dikarya</taxon>
        <taxon>Ascomycota</taxon>
        <taxon>Pezizomycotina</taxon>
        <taxon>Eurotiomycetes</taxon>
        <taxon>Eurotiomycetidae</taxon>
        <taxon>Eurotiales</taxon>
        <taxon>Aspergillaceae</taxon>
        <taxon>Aspergillus</taxon>
        <taxon>Aspergillus subgen. Circumdati</taxon>
    </lineage>
</organism>
<protein>
    <submittedName>
        <fullName evidence="1">Uncharacterized protein</fullName>
    </submittedName>
</protein>
<reference evidence="1" key="1">
    <citation type="submission" date="2019-04" db="EMBL/GenBank/DDBJ databases">
        <title>Friends and foes A comparative genomics study of 23 Aspergillus species from section Flavi.</title>
        <authorList>
            <consortium name="DOE Joint Genome Institute"/>
            <person name="Kjaerbolling I."/>
            <person name="Vesth T."/>
            <person name="Frisvad J.C."/>
            <person name="Nybo J.L."/>
            <person name="Theobald S."/>
            <person name="Kildgaard S."/>
            <person name="Isbrandt T."/>
            <person name="Kuo A."/>
            <person name="Sato A."/>
            <person name="Lyhne E.K."/>
            <person name="Kogle M.E."/>
            <person name="Wiebenga A."/>
            <person name="Kun R.S."/>
            <person name="Lubbers R.J."/>
            <person name="Makela M.R."/>
            <person name="Barry K."/>
            <person name="Chovatia M."/>
            <person name="Clum A."/>
            <person name="Daum C."/>
            <person name="Haridas S."/>
            <person name="He G."/>
            <person name="LaButti K."/>
            <person name="Lipzen A."/>
            <person name="Mondo S."/>
            <person name="Riley R."/>
            <person name="Salamov A."/>
            <person name="Simmons B.A."/>
            <person name="Magnuson J.K."/>
            <person name="Henrissat B."/>
            <person name="Mortensen U.H."/>
            <person name="Larsen T.O."/>
            <person name="Devries R.P."/>
            <person name="Grigoriev I.V."/>
            <person name="Machida M."/>
            <person name="Baker S.E."/>
            <person name="Andersen M.R."/>
        </authorList>
    </citation>
    <scope>NUCLEOTIDE SEQUENCE [LARGE SCALE GENOMIC DNA]</scope>
    <source>
        <strain evidence="1">CBS 121.62</strain>
    </source>
</reference>
<dbReference type="Proteomes" id="UP000325434">
    <property type="component" value="Unassembled WGS sequence"/>
</dbReference>
<name>A0A5N6GNW4_ASPFL</name>
<dbReference type="AlphaFoldDB" id="A0A5N6GNW4"/>